<keyword evidence="10" id="KW-0812">Transmembrane</keyword>
<dbReference type="PROSITE" id="PS00109">
    <property type="entry name" value="PROTEIN_KINASE_TYR"/>
    <property type="match status" value="1"/>
</dbReference>
<keyword evidence="6" id="KW-0829">Tyrosine-protein kinase</keyword>
<dbReference type="InterPro" id="IPR020635">
    <property type="entry name" value="Tyr_kinase_cat_dom"/>
</dbReference>
<sequence length="755" mass="84836">MDELIGHFLLVFAVFVLWMKPESSAENTHELNIGAVRLHNASRVLQLNISWEGAFAEKSSLYDVKINHIPTKNCSIERSLFADRSDIKCAPVVAETELTTLLLPRDTRALHKHECEILPSCVYEVVVKPLDFISTLKRVYHVPDCVNSLCSCFHEKFLPSIRTNASISSDHLVVNWTLGEYSRHALPDDVSLDYITITVRRGLNEDLHWGGQESSKKSFNLPVASAGGFQFNVADFQGNKTIFLVHAALYDSRRCFSEAPPVRVFLSVKDSRPDAIPSEEAVAADSRAIKATAIALGVLILLGVFVSATVNIRRKRKLRRVKQNWPKVVASENHHFPSIPMEENRLYVEKEIEEARARGDADMLEVAHTCLRIGREIGKGAFGRVFMASAVNIAGCPDPLIVAVKQLKKSSKTDAFDEFLDEIAMMKRVGRHPNIVTLLGCCTIKEPLTMIMEYIGCGDLLEYLRKVRFKHEARTAAQKSEGSCSTPANPIDSTSLQRSTSNQSEITVFGSTIKYLDIGHASSSNSDASYIAQPETLVRPSLTDTLYTTLSSKTAKSGTSIEYVLDHNELHDFAQQIACGMHHLEKIKITHRDLAARNILIDERKTLKISDFGMSRTGIYVNTRNKKVPLRWLSIEAMRDNFYSSKSDVWAFGVVLWEIGTLGGFPYPSVSNHELLAFLQEGNRMAKPENITPELYELMQNCWKPNPDDRPSFREIRTFLEPHRQIYIDFNEIGPSYVFPPTAEQSRQTMANNKS</sequence>
<dbReference type="PROSITE" id="PS50011">
    <property type="entry name" value="PROTEIN_KINASE_DOM"/>
    <property type="match status" value="1"/>
</dbReference>
<comment type="subcellular location">
    <subcellularLocation>
        <location evidence="1">Membrane</location>
        <topology evidence="1">Single-pass membrane protein</topology>
    </subcellularLocation>
</comment>
<keyword evidence="11" id="KW-0732">Signal</keyword>
<dbReference type="AlphaFoldDB" id="A0A8D8GA25"/>
<keyword evidence="13" id="KW-0675">Receptor</keyword>
<dbReference type="EMBL" id="HBUE01139480">
    <property type="protein sequence ID" value="CAG6500039.1"/>
    <property type="molecule type" value="Transcribed_RNA"/>
</dbReference>
<evidence type="ECO:0000313" key="13">
    <source>
        <dbReference type="EMBL" id="CAG6500040.1"/>
    </source>
</evidence>
<dbReference type="InterPro" id="IPR050122">
    <property type="entry name" value="RTK"/>
</dbReference>
<dbReference type="PANTHER" id="PTHR24416:SF594">
    <property type="entry name" value="PROTEIN KINASE DOMAIN-CONTAINING PROTEIN"/>
    <property type="match status" value="1"/>
</dbReference>
<dbReference type="GO" id="GO:0043235">
    <property type="term" value="C:receptor complex"/>
    <property type="evidence" value="ECO:0007669"/>
    <property type="project" value="TreeGrafter"/>
</dbReference>
<dbReference type="InterPro" id="IPR017441">
    <property type="entry name" value="Protein_kinase_ATP_BS"/>
</dbReference>
<feature type="domain" description="Protein kinase" evidence="12">
    <location>
        <begin position="371"/>
        <end position="726"/>
    </location>
</feature>
<dbReference type="EMBL" id="HBUE01139481">
    <property type="protein sequence ID" value="CAG6500040.1"/>
    <property type="molecule type" value="Transcribed_RNA"/>
</dbReference>
<dbReference type="PROSITE" id="PS00107">
    <property type="entry name" value="PROTEIN_KINASE_ATP"/>
    <property type="match status" value="1"/>
</dbReference>
<evidence type="ECO:0000256" key="3">
    <source>
        <dbReference type="ARBA" id="ARBA00022741"/>
    </source>
</evidence>
<name>A0A8D8GA25_CULPI</name>
<dbReference type="PANTHER" id="PTHR24416">
    <property type="entry name" value="TYROSINE-PROTEIN KINASE RECEPTOR"/>
    <property type="match status" value="1"/>
</dbReference>
<comment type="catalytic activity">
    <reaction evidence="7">
        <text>L-tyrosyl-[protein] + ATP = O-phospho-L-tyrosyl-[protein] + ADP + H(+)</text>
        <dbReference type="Rhea" id="RHEA:10596"/>
        <dbReference type="Rhea" id="RHEA-COMP:10136"/>
        <dbReference type="Rhea" id="RHEA-COMP:20101"/>
        <dbReference type="ChEBI" id="CHEBI:15378"/>
        <dbReference type="ChEBI" id="CHEBI:30616"/>
        <dbReference type="ChEBI" id="CHEBI:46858"/>
        <dbReference type="ChEBI" id="CHEBI:61978"/>
        <dbReference type="ChEBI" id="CHEBI:456216"/>
        <dbReference type="EC" id="2.7.10.1"/>
    </reaction>
</comment>
<feature type="region of interest" description="Disordered" evidence="9">
    <location>
        <begin position="478"/>
        <end position="499"/>
    </location>
</feature>
<proteinExistence type="predicted"/>
<dbReference type="SUPFAM" id="SSF56112">
    <property type="entry name" value="Protein kinase-like (PK-like)"/>
    <property type="match status" value="1"/>
</dbReference>
<dbReference type="InterPro" id="IPR000719">
    <property type="entry name" value="Prot_kinase_dom"/>
</dbReference>
<dbReference type="InterPro" id="IPR001245">
    <property type="entry name" value="Ser-Thr/Tyr_kinase_cat_dom"/>
</dbReference>
<dbReference type="GO" id="GO:0004714">
    <property type="term" value="F:transmembrane receptor protein tyrosine kinase activity"/>
    <property type="evidence" value="ECO:0007669"/>
    <property type="project" value="UniProtKB-EC"/>
</dbReference>
<evidence type="ECO:0000256" key="11">
    <source>
        <dbReference type="SAM" id="SignalP"/>
    </source>
</evidence>
<evidence type="ECO:0000256" key="8">
    <source>
        <dbReference type="PROSITE-ProRule" id="PRU10141"/>
    </source>
</evidence>
<dbReference type="Gene3D" id="3.30.200.20">
    <property type="entry name" value="Phosphorylase Kinase, domain 1"/>
    <property type="match status" value="1"/>
</dbReference>
<evidence type="ECO:0000256" key="7">
    <source>
        <dbReference type="ARBA" id="ARBA00051243"/>
    </source>
</evidence>
<evidence type="ECO:0000259" key="12">
    <source>
        <dbReference type="PROSITE" id="PS50011"/>
    </source>
</evidence>
<keyword evidence="5 8" id="KW-0067">ATP-binding</keyword>
<keyword evidence="2" id="KW-0808">Transferase</keyword>
<keyword evidence="10" id="KW-1133">Transmembrane helix</keyword>
<dbReference type="GO" id="GO:0007169">
    <property type="term" value="P:cell surface receptor protein tyrosine kinase signaling pathway"/>
    <property type="evidence" value="ECO:0007669"/>
    <property type="project" value="TreeGrafter"/>
</dbReference>
<dbReference type="FunFam" id="1.10.510.10:FF:000554">
    <property type="entry name" value="Predicted protein"/>
    <property type="match status" value="1"/>
</dbReference>
<dbReference type="GO" id="GO:0005524">
    <property type="term" value="F:ATP binding"/>
    <property type="evidence" value="ECO:0007669"/>
    <property type="project" value="UniProtKB-UniRule"/>
</dbReference>
<evidence type="ECO:0000256" key="9">
    <source>
        <dbReference type="SAM" id="MobiDB-lite"/>
    </source>
</evidence>
<feature type="transmembrane region" description="Helical" evidence="10">
    <location>
        <begin position="293"/>
        <end position="312"/>
    </location>
</feature>
<dbReference type="SMART" id="SM00219">
    <property type="entry name" value="TyrKc"/>
    <property type="match status" value="1"/>
</dbReference>
<dbReference type="Gene3D" id="1.10.510.10">
    <property type="entry name" value="Transferase(Phosphotransferase) domain 1"/>
    <property type="match status" value="1"/>
</dbReference>
<dbReference type="GO" id="GO:0005886">
    <property type="term" value="C:plasma membrane"/>
    <property type="evidence" value="ECO:0007669"/>
    <property type="project" value="TreeGrafter"/>
</dbReference>
<evidence type="ECO:0000256" key="1">
    <source>
        <dbReference type="ARBA" id="ARBA00004167"/>
    </source>
</evidence>
<keyword evidence="3 8" id="KW-0547">Nucleotide-binding</keyword>
<dbReference type="InterPro" id="IPR008266">
    <property type="entry name" value="Tyr_kinase_AS"/>
</dbReference>
<evidence type="ECO:0000256" key="5">
    <source>
        <dbReference type="ARBA" id="ARBA00022840"/>
    </source>
</evidence>
<dbReference type="InterPro" id="IPR011009">
    <property type="entry name" value="Kinase-like_dom_sf"/>
</dbReference>
<dbReference type="CDD" id="cd00192">
    <property type="entry name" value="PTKc"/>
    <property type="match status" value="1"/>
</dbReference>
<dbReference type="Pfam" id="PF07714">
    <property type="entry name" value="PK_Tyr_Ser-Thr"/>
    <property type="match status" value="1"/>
</dbReference>
<keyword evidence="10" id="KW-0472">Membrane</keyword>
<evidence type="ECO:0000256" key="10">
    <source>
        <dbReference type="SAM" id="Phobius"/>
    </source>
</evidence>
<reference evidence="13" key="1">
    <citation type="submission" date="2021-05" db="EMBL/GenBank/DDBJ databases">
        <authorList>
            <person name="Alioto T."/>
            <person name="Alioto T."/>
            <person name="Gomez Garrido J."/>
        </authorList>
    </citation>
    <scope>NUCLEOTIDE SEQUENCE</scope>
</reference>
<protein>
    <submittedName>
        <fullName evidence="13">Platelet-derived growth factor receptor alpha</fullName>
    </submittedName>
</protein>
<evidence type="ECO:0000256" key="2">
    <source>
        <dbReference type="ARBA" id="ARBA00022679"/>
    </source>
</evidence>
<accession>A0A8D8GA25</accession>
<evidence type="ECO:0000256" key="4">
    <source>
        <dbReference type="ARBA" id="ARBA00022777"/>
    </source>
</evidence>
<feature type="binding site" evidence="8">
    <location>
        <position position="405"/>
    </location>
    <ligand>
        <name>ATP</name>
        <dbReference type="ChEBI" id="CHEBI:30616"/>
    </ligand>
</feature>
<feature type="signal peptide" evidence="11">
    <location>
        <begin position="1"/>
        <end position="25"/>
    </location>
</feature>
<evidence type="ECO:0000256" key="6">
    <source>
        <dbReference type="ARBA" id="ARBA00023137"/>
    </source>
</evidence>
<feature type="chain" id="PRO_5033954592" evidence="11">
    <location>
        <begin position="26"/>
        <end position="755"/>
    </location>
</feature>
<keyword evidence="4" id="KW-0418">Kinase</keyword>
<organism evidence="13">
    <name type="scientific">Culex pipiens</name>
    <name type="common">House mosquito</name>
    <dbReference type="NCBI Taxonomy" id="7175"/>
    <lineage>
        <taxon>Eukaryota</taxon>
        <taxon>Metazoa</taxon>
        <taxon>Ecdysozoa</taxon>
        <taxon>Arthropoda</taxon>
        <taxon>Hexapoda</taxon>
        <taxon>Insecta</taxon>
        <taxon>Pterygota</taxon>
        <taxon>Neoptera</taxon>
        <taxon>Endopterygota</taxon>
        <taxon>Diptera</taxon>
        <taxon>Nematocera</taxon>
        <taxon>Culicoidea</taxon>
        <taxon>Culicidae</taxon>
        <taxon>Culicinae</taxon>
        <taxon>Culicini</taxon>
        <taxon>Culex</taxon>
        <taxon>Culex</taxon>
    </lineage>
</organism>